<proteinExistence type="predicted"/>
<name>A0ABV7ZKP9_9CORY</name>
<sequence length="179" mass="19467">MSSPTYLAARGSFEEFRTAFDGDGGDVTELLMDALTNRDGDARADIAGFLLDRGADASVVAYGQNALSVLIGAHEWVGPRDGGLFARLVDAGADVNYRERRGKLVIHLVAKARVEDESMRAPMWAALFGQPRLDLSKPVNARRGDGPTMLEWSEKFAARRPERHAVLEGYLAAYAEGRG</sequence>
<organism evidence="1 2">
    <name type="scientific">Corynebacterium hansenii</name>
    <dbReference type="NCBI Taxonomy" id="394964"/>
    <lineage>
        <taxon>Bacteria</taxon>
        <taxon>Bacillati</taxon>
        <taxon>Actinomycetota</taxon>
        <taxon>Actinomycetes</taxon>
        <taxon>Mycobacteriales</taxon>
        <taxon>Corynebacteriaceae</taxon>
        <taxon>Corynebacterium</taxon>
    </lineage>
</organism>
<evidence type="ECO:0008006" key="3">
    <source>
        <dbReference type="Google" id="ProtNLM"/>
    </source>
</evidence>
<gene>
    <name evidence="1" type="ORF">ACFORJ_01110</name>
</gene>
<protein>
    <recommendedName>
        <fullName evidence="3">Ankyrin repeat domain-containing protein</fullName>
    </recommendedName>
</protein>
<reference evidence="2" key="1">
    <citation type="journal article" date="2019" name="Int. J. Syst. Evol. Microbiol.">
        <title>The Global Catalogue of Microorganisms (GCM) 10K type strain sequencing project: providing services to taxonomists for standard genome sequencing and annotation.</title>
        <authorList>
            <consortium name="The Broad Institute Genomics Platform"/>
            <consortium name="The Broad Institute Genome Sequencing Center for Infectious Disease"/>
            <person name="Wu L."/>
            <person name="Ma J."/>
        </authorList>
    </citation>
    <scope>NUCLEOTIDE SEQUENCE [LARGE SCALE GENOMIC DNA]</scope>
    <source>
        <strain evidence="2">CCUG 53252</strain>
    </source>
</reference>
<accession>A0ABV7ZKP9</accession>
<evidence type="ECO:0000313" key="2">
    <source>
        <dbReference type="Proteomes" id="UP001595751"/>
    </source>
</evidence>
<dbReference type="Proteomes" id="UP001595751">
    <property type="component" value="Unassembled WGS sequence"/>
</dbReference>
<keyword evidence="2" id="KW-1185">Reference proteome</keyword>
<evidence type="ECO:0000313" key="1">
    <source>
        <dbReference type="EMBL" id="MFC3848770.1"/>
    </source>
</evidence>
<dbReference type="EMBL" id="JBHRZN010000001">
    <property type="protein sequence ID" value="MFC3848770.1"/>
    <property type="molecule type" value="Genomic_DNA"/>
</dbReference>
<dbReference type="Gene3D" id="1.25.40.20">
    <property type="entry name" value="Ankyrin repeat-containing domain"/>
    <property type="match status" value="1"/>
</dbReference>
<dbReference type="InterPro" id="IPR036770">
    <property type="entry name" value="Ankyrin_rpt-contain_sf"/>
</dbReference>
<comment type="caution">
    <text evidence="1">The sequence shown here is derived from an EMBL/GenBank/DDBJ whole genome shotgun (WGS) entry which is preliminary data.</text>
</comment>
<dbReference type="RefSeq" id="WP_290291984.1">
    <property type="nucleotide sequence ID" value="NZ_CP047211.1"/>
</dbReference>